<evidence type="ECO:0000313" key="2">
    <source>
        <dbReference type="Proteomes" id="UP001529235"/>
    </source>
</evidence>
<dbReference type="RefSeq" id="WP_285273051.1">
    <property type="nucleotide sequence ID" value="NZ_JASNVW010000001.1"/>
</dbReference>
<dbReference type="AlphaFoldDB" id="A0ABD4Z501"/>
<organism evidence="1 2">
    <name type="scientific">Ignisphaera cupida</name>
    <dbReference type="NCBI Taxonomy" id="3050454"/>
    <lineage>
        <taxon>Archaea</taxon>
        <taxon>Thermoproteota</taxon>
        <taxon>Thermoprotei</taxon>
        <taxon>Desulfurococcales</taxon>
        <taxon>Desulfurococcaceae</taxon>
        <taxon>Ignisphaera</taxon>
    </lineage>
</organism>
<reference evidence="1 2" key="1">
    <citation type="submission" date="2023-05" db="EMBL/GenBank/DDBJ databases">
        <title>A new hyperthermophilic archaea 'Ignisphaera cupida' sp. nov. and description of the family 'Ignisphaeraceae' fam. nov.</title>
        <authorList>
            <person name="Podosokorskaya O.A."/>
            <person name="Elcheninov A.G."/>
            <person name="Klukina A."/>
            <person name="Merkel A.Y."/>
        </authorList>
    </citation>
    <scope>NUCLEOTIDE SEQUENCE [LARGE SCALE GENOMIC DNA]</scope>
    <source>
        <strain evidence="1 2">4213-co</strain>
    </source>
</reference>
<protein>
    <submittedName>
        <fullName evidence="1">Ferritin-like domain-containing protein</fullName>
    </submittedName>
</protein>
<comment type="caution">
    <text evidence="1">The sequence shown here is derived from an EMBL/GenBank/DDBJ whole genome shotgun (WGS) entry which is preliminary data.</text>
</comment>
<proteinExistence type="predicted"/>
<accession>A0ABD4Z501</accession>
<dbReference type="InterPro" id="IPR009078">
    <property type="entry name" value="Ferritin-like_SF"/>
</dbReference>
<dbReference type="SUPFAM" id="SSF47240">
    <property type="entry name" value="Ferritin-like"/>
    <property type="match status" value="1"/>
</dbReference>
<evidence type="ECO:0000313" key="1">
    <source>
        <dbReference type="EMBL" id="MDK6028077.1"/>
    </source>
</evidence>
<dbReference type="EMBL" id="JASNVW010000001">
    <property type="protein sequence ID" value="MDK6028077.1"/>
    <property type="molecule type" value="Genomic_DNA"/>
</dbReference>
<dbReference type="Proteomes" id="UP001529235">
    <property type="component" value="Unassembled WGS sequence"/>
</dbReference>
<sequence>MLSEHRKYLELFVKMIDIEKSYAEALSELGNKINHPVLRSIFIAVANDSIKHSQLYKSITELLTSPQPVISDSELEIISKEIEKHIETEAQMIKIVGEALQHTNDPRLKLILAAIYEDEVKHHKILIDIRENIAKKEVISEEDIWELIWRDSPWHGTPGG</sequence>
<gene>
    <name evidence="1" type="ORF">QPL79_01700</name>
</gene>
<name>A0ABD4Z501_9CREN</name>
<keyword evidence="2" id="KW-1185">Reference proteome</keyword>